<sequence>YRKVKPDIAQKDEVTKKDEASPLFAGWRHIDKRIITLHSSFSKINLLVCFIFH</sequence>
<organism evidence="1">
    <name type="scientific">Avian myeloblastosis virus</name>
    <name type="common">AMV</name>
    <dbReference type="NCBI Taxonomy" id="11866"/>
    <lineage>
        <taxon>Viruses</taxon>
        <taxon>Riboviria</taxon>
        <taxon>Pararnavirae</taxon>
        <taxon>Artverviricota</taxon>
        <taxon>Revtraviricetes</taxon>
        <taxon>Ortervirales</taxon>
        <taxon>Retroviridae</taxon>
        <taxon>Orthoretrovirinae</taxon>
        <taxon>Alpharetrovirus</taxon>
        <taxon>Alpharetrovirus avimyebla</taxon>
    </lineage>
</organism>
<proteinExistence type="predicted"/>
<protein>
    <submittedName>
        <fullName evidence="1">Polymerase</fullName>
    </submittedName>
</protein>
<organismHost>
    <name type="scientific">Galliformes</name>
    <name type="common">landfowls</name>
    <dbReference type="NCBI Taxonomy" id="8976"/>
</organismHost>
<evidence type="ECO:0000313" key="1">
    <source>
        <dbReference type="EMBL" id="AAA42550.1"/>
    </source>
</evidence>
<name>Q64978_AVIMB</name>
<dbReference type="EMBL" id="M24159">
    <property type="protein sequence ID" value="AAA42550.1"/>
    <property type="molecule type" value="Genomic_DNA"/>
</dbReference>
<gene>
    <name evidence="1" type="primary">pol</name>
</gene>
<feature type="non-terminal residue" evidence="1">
    <location>
        <position position="1"/>
    </location>
</feature>
<accession>Q64978</accession>
<reference evidence="1" key="1">
    <citation type="journal article" date="1982" name="J. Cell. Biochem.">
        <title>Nucleotide sequence and organization of the transforming region and large terminal redundancies (LTR) of avian myeloblastosis virus (AMV).</title>
        <authorList>
            <person name="Papas T.S."/>
            <person name="Rushlow K.E."/>
            <person name="Watson D.K."/>
            <person name="Lautenberger J.A."/>
            <person name="Perbal B."/>
            <person name="Baluda M.E."/>
            <person name="Reddy E.P."/>
        </authorList>
    </citation>
    <scope>NUCLEOTIDE SEQUENCE</scope>
</reference>